<dbReference type="Gene3D" id="2.40.10.270">
    <property type="entry name" value="Bacteriophage SPP1 head-tail adaptor protein"/>
    <property type="match status" value="1"/>
</dbReference>
<evidence type="ECO:0000313" key="1">
    <source>
        <dbReference type="EMBL" id="TCM86615.1"/>
    </source>
</evidence>
<protein>
    <submittedName>
        <fullName evidence="1">Head-tail adaptor</fullName>
    </submittedName>
</protein>
<proteinExistence type="predicted"/>
<dbReference type="InterPro" id="IPR038666">
    <property type="entry name" value="SSP1_head-tail_sf"/>
</dbReference>
<dbReference type="EMBL" id="SLVM01000004">
    <property type="protein sequence ID" value="TCM86615.1"/>
    <property type="molecule type" value="Genomic_DNA"/>
</dbReference>
<comment type="caution">
    <text evidence="1">The sequence shown here is derived from an EMBL/GenBank/DDBJ whole genome shotgun (WGS) entry which is preliminary data.</text>
</comment>
<reference evidence="1 2" key="1">
    <citation type="submission" date="2019-03" db="EMBL/GenBank/DDBJ databases">
        <title>Genomic Encyclopedia of Type Strains, Phase IV (KMG-IV): sequencing the most valuable type-strain genomes for metagenomic binning, comparative biology and taxonomic classification.</title>
        <authorList>
            <person name="Goeker M."/>
        </authorList>
    </citation>
    <scope>NUCLEOTIDE SEQUENCE [LARGE SCALE GENOMIC DNA]</scope>
    <source>
        <strain evidence="1 2">DSM 21153</strain>
    </source>
</reference>
<sequence length="113" mass="12702">MKRPPVLNRRLVLEAAQRLPDGAGGFSETWVELGVIWAEITPRTGGERAGQELTLTRVPYHIVVRAAPSGSARRPEPDERFREGARIFHIRAVTEADRKGHYLLCFAEEEKPS</sequence>
<name>A0A4R1YZB4_9RHOB</name>
<dbReference type="Pfam" id="PF05521">
    <property type="entry name" value="Phage_HCP"/>
    <property type="match status" value="1"/>
</dbReference>
<dbReference type="OrthoDB" id="7570189at2"/>
<organism evidence="1 2">
    <name type="scientific">Rhodovulum steppense</name>
    <dbReference type="NCBI Taxonomy" id="540251"/>
    <lineage>
        <taxon>Bacteria</taxon>
        <taxon>Pseudomonadati</taxon>
        <taxon>Pseudomonadota</taxon>
        <taxon>Alphaproteobacteria</taxon>
        <taxon>Rhodobacterales</taxon>
        <taxon>Paracoccaceae</taxon>
        <taxon>Rhodovulum</taxon>
    </lineage>
</organism>
<keyword evidence="2" id="KW-1185">Reference proteome</keyword>
<accession>A0A4R1YZB4</accession>
<dbReference type="Proteomes" id="UP000295277">
    <property type="component" value="Unassembled WGS sequence"/>
</dbReference>
<dbReference type="RefSeq" id="WP_132693816.1">
    <property type="nucleotide sequence ID" value="NZ_SLVM01000004.1"/>
</dbReference>
<evidence type="ECO:0000313" key="2">
    <source>
        <dbReference type="Proteomes" id="UP000295277"/>
    </source>
</evidence>
<dbReference type="InterPro" id="IPR008767">
    <property type="entry name" value="Phage_SPP1_head-tail_adaptor"/>
</dbReference>
<dbReference type="AlphaFoldDB" id="A0A4R1YZB4"/>
<gene>
    <name evidence="1" type="ORF">EV216_104172</name>
</gene>